<accession>A0A5E4RE73</accession>
<dbReference type="Pfam" id="PF00106">
    <property type="entry name" value="adh_short"/>
    <property type="match status" value="1"/>
</dbReference>
<name>A0A5E4RE73_9BURK</name>
<dbReference type="Gene3D" id="3.40.50.720">
    <property type="entry name" value="NAD(P)-binding Rossmann-like Domain"/>
    <property type="match status" value="1"/>
</dbReference>
<dbReference type="InterPro" id="IPR036291">
    <property type="entry name" value="NAD(P)-bd_dom_sf"/>
</dbReference>
<dbReference type="AlphaFoldDB" id="A0A5E4RE73"/>
<evidence type="ECO:0000313" key="2">
    <source>
        <dbReference type="Proteomes" id="UP000367825"/>
    </source>
</evidence>
<protein>
    <submittedName>
        <fullName evidence="1">3-oxoacyl-ACP reductase</fullName>
    </submittedName>
</protein>
<evidence type="ECO:0000313" key="1">
    <source>
        <dbReference type="EMBL" id="VVD60794.1"/>
    </source>
</evidence>
<dbReference type="PANTHER" id="PTHR45458">
    <property type="entry name" value="SHORT-CHAIN DEHYDROGENASE/REDUCTASE SDR"/>
    <property type="match status" value="1"/>
</dbReference>
<dbReference type="InterPro" id="IPR002347">
    <property type="entry name" value="SDR_fam"/>
</dbReference>
<dbReference type="Proteomes" id="UP000367825">
    <property type="component" value="Unassembled WGS sequence"/>
</dbReference>
<proteinExistence type="predicted"/>
<organism evidence="1 2">
    <name type="scientific">Pandoraea nosoerga</name>
    <dbReference type="NCBI Taxonomy" id="2508296"/>
    <lineage>
        <taxon>Bacteria</taxon>
        <taxon>Pseudomonadati</taxon>
        <taxon>Pseudomonadota</taxon>
        <taxon>Betaproteobacteria</taxon>
        <taxon>Burkholderiales</taxon>
        <taxon>Burkholderiaceae</taxon>
        <taxon>Pandoraea</taxon>
    </lineage>
</organism>
<dbReference type="OrthoDB" id="5786478at2"/>
<dbReference type="SUPFAM" id="SSF51735">
    <property type="entry name" value="NAD(P)-binding Rossmann-fold domains"/>
    <property type="match status" value="1"/>
</dbReference>
<sequence length="237" mass="25707">MTPNAGRVPTILLIGASRGLGHAMAEEFLRRGWHVVGTVRRHKPATPLHALAGEYPGRVEIEVLDITMSGQLEALAGRLTDRVFDILFVNAGTTNPDPTQTIGEVSTSDFVELMVTNALSPMRVIERLAKHVLPDGLIGVMSSGQGSIANNETGQRELYRGTKAALNQFMRSFAARETDTPRAMVAMAPGWVRTALGGPQGRLSIEESIPNVVDVLLAKRGRPGLEYLDYLGRTVPW</sequence>
<gene>
    <name evidence="1" type="ORF">PNO31109_00089</name>
</gene>
<keyword evidence="2" id="KW-1185">Reference proteome</keyword>
<dbReference type="InterPro" id="IPR052184">
    <property type="entry name" value="SDR_enzymes"/>
</dbReference>
<reference evidence="1 2" key="1">
    <citation type="submission" date="2019-08" db="EMBL/GenBank/DDBJ databases">
        <authorList>
            <person name="Peeters C."/>
        </authorList>
    </citation>
    <scope>NUCLEOTIDE SEQUENCE [LARGE SCALE GENOMIC DNA]</scope>
    <source>
        <strain evidence="1 2">LMG 31109</strain>
    </source>
</reference>
<dbReference type="PRINTS" id="PR00081">
    <property type="entry name" value="GDHRDH"/>
</dbReference>
<dbReference type="RefSeq" id="WP_150553678.1">
    <property type="nucleotide sequence ID" value="NZ_CABPSC010000001.1"/>
</dbReference>
<dbReference type="GO" id="GO:0016616">
    <property type="term" value="F:oxidoreductase activity, acting on the CH-OH group of donors, NAD or NADP as acceptor"/>
    <property type="evidence" value="ECO:0007669"/>
    <property type="project" value="TreeGrafter"/>
</dbReference>
<dbReference type="PANTHER" id="PTHR45458:SF1">
    <property type="entry name" value="SHORT CHAIN DEHYDROGENASE"/>
    <property type="match status" value="1"/>
</dbReference>
<dbReference type="EMBL" id="CABPSC010000001">
    <property type="protein sequence ID" value="VVD60794.1"/>
    <property type="molecule type" value="Genomic_DNA"/>
</dbReference>